<sequence>MSEGRGGTDAGTTWDEVHEIVLGVDLFEVADEQEG</sequence>
<dbReference type="Proteomes" id="UP000199111">
    <property type="component" value="Unassembled WGS sequence"/>
</dbReference>
<name>A0A1I3ZHM3_9ACTN</name>
<accession>A0A1I3ZHM3</accession>
<reference evidence="2" key="1">
    <citation type="submission" date="2016-10" db="EMBL/GenBank/DDBJ databases">
        <authorList>
            <person name="Varghese N."/>
            <person name="Submissions S."/>
        </authorList>
    </citation>
    <scope>NUCLEOTIDE SEQUENCE [LARGE SCALE GENOMIC DNA]</scope>
    <source>
        <strain evidence="2">CGMCC 4.2126</strain>
    </source>
</reference>
<gene>
    <name evidence="1" type="ORF">SAMN05216275_1253</name>
</gene>
<protein>
    <submittedName>
        <fullName evidence="1">Uncharacterized protein</fullName>
    </submittedName>
</protein>
<proteinExistence type="predicted"/>
<organism evidence="1 2">
    <name type="scientific">Streptosporangium canum</name>
    <dbReference type="NCBI Taxonomy" id="324952"/>
    <lineage>
        <taxon>Bacteria</taxon>
        <taxon>Bacillati</taxon>
        <taxon>Actinomycetota</taxon>
        <taxon>Actinomycetes</taxon>
        <taxon>Streptosporangiales</taxon>
        <taxon>Streptosporangiaceae</taxon>
        <taxon>Streptosporangium</taxon>
    </lineage>
</organism>
<dbReference type="EMBL" id="FOQY01000025">
    <property type="protein sequence ID" value="SFK43171.1"/>
    <property type="molecule type" value="Genomic_DNA"/>
</dbReference>
<keyword evidence="2" id="KW-1185">Reference proteome</keyword>
<dbReference type="AlphaFoldDB" id="A0A1I3ZHM3"/>
<evidence type="ECO:0000313" key="1">
    <source>
        <dbReference type="EMBL" id="SFK43171.1"/>
    </source>
</evidence>
<evidence type="ECO:0000313" key="2">
    <source>
        <dbReference type="Proteomes" id="UP000199111"/>
    </source>
</evidence>